<dbReference type="GO" id="GO:0032153">
    <property type="term" value="C:cell division site"/>
    <property type="evidence" value="ECO:0007669"/>
    <property type="project" value="TreeGrafter"/>
</dbReference>
<dbReference type="InterPro" id="IPR006597">
    <property type="entry name" value="Sel1-like"/>
</dbReference>
<dbReference type="InterPro" id="IPR011990">
    <property type="entry name" value="TPR-like_helical_dom_sf"/>
</dbReference>
<feature type="compositionally biased region" description="Low complexity" evidence="1">
    <location>
        <begin position="311"/>
        <end position="333"/>
    </location>
</feature>
<dbReference type="PANTHER" id="PTHR43628">
    <property type="entry name" value="ACTIVATOR OF C KINASE PROTEIN 1-RELATED"/>
    <property type="match status" value="1"/>
</dbReference>
<dbReference type="GO" id="GO:0010972">
    <property type="term" value="P:negative regulation of G2/M transition of mitotic cell cycle"/>
    <property type="evidence" value="ECO:0007669"/>
    <property type="project" value="TreeGrafter"/>
</dbReference>
<dbReference type="PANTHER" id="PTHR43628:SF11">
    <property type="entry name" value="PROTEIN DSF2"/>
    <property type="match status" value="1"/>
</dbReference>
<dbReference type="InterPro" id="IPR052945">
    <property type="entry name" value="Mitotic_Regulator"/>
</dbReference>
<feature type="region of interest" description="Disordered" evidence="1">
    <location>
        <begin position="302"/>
        <end position="352"/>
    </location>
</feature>
<protein>
    <submittedName>
        <fullName evidence="2">LAMI_0C07228g1_1</fullName>
    </submittedName>
</protein>
<dbReference type="Proteomes" id="UP000191024">
    <property type="component" value="Chromosome C"/>
</dbReference>
<dbReference type="Gene3D" id="1.25.40.10">
    <property type="entry name" value="Tetratricopeptide repeat domain"/>
    <property type="match status" value="1"/>
</dbReference>
<dbReference type="OrthoDB" id="2148946at2759"/>
<dbReference type="STRING" id="1230905.A0A1G4J3R6"/>
<accession>A0A1G4J3R6</accession>
<feature type="region of interest" description="Disordered" evidence="1">
    <location>
        <begin position="231"/>
        <end position="290"/>
    </location>
</feature>
<reference evidence="3" key="1">
    <citation type="submission" date="2016-03" db="EMBL/GenBank/DDBJ databases">
        <authorList>
            <person name="Devillers H."/>
        </authorList>
    </citation>
    <scope>NUCLEOTIDE SEQUENCE [LARGE SCALE GENOMIC DNA]</scope>
</reference>
<dbReference type="EMBL" id="LT598466">
    <property type="protein sequence ID" value="SCU84369.1"/>
    <property type="molecule type" value="Genomic_DNA"/>
</dbReference>
<sequence>MHPHGYKVSPLDGIELRGQRGQNGDGNGAIENNEDELLTRQRNVSVSSLDSIKTAERLLDRLDLSAEDEKLLQQALEEERLRGGIRKHSIKRVVCLPASGFPSLRADPHSGSSFPNYKSASAINVVTQLADGQVVGSSKVGDAELHYPLSRYSYLVEEESEEEDEETFDHLVDIEQFRRIDPNFNHATVASHPMVNNLCYTPINKKSGSQISFHTPKGSVSSIETRYLIKPGTQSSEESVISRVQDRAVHSEVPSPVDQFQTPKKSASSSSLGEGPPTTPSGHSASHKSHWKQSSFSLKKLFKSPKKDSKTSLTKTATTTPVTVPSTPTFSFPARHRNSDSKSSPQRRPFLWRETKHKQFIASKDGPPKLSHVRALSDSNVGTHSAPHTSKNVSALPVYSSGERHVVRGSPLALKTFNKNDLKTNTPFIQDAAINSAIELMKRGNLKESAGQLKTLCDAGNPTGYLLYGLALRQGSGVTRNLQSSFLCLQRAAGVGNEDIDVFGSDFSPLQLTNTPRIPPEPLAPALYECGISYLKGLGVSRDEVKGLKYLEKAASLGHVDSMCLSGTIWSKKSASRKRDIARAAAWFRLADSRGATLIGAEWIYKDKYTKYNSTK</sequence>
<dbReference type="SUPFAM" id="SSF81901">
    <property type="entry name" value="HCP-like"/>
    <property type="match status" value="1"/>
</dbReference>
<organism evidence="2 3">
    <name type="scientific">Lachancea mirantina</name>
    <dbReference type="NCBI Taxonomy" id="1230905"/>
    <lineage>
        <taxon>Eukaryota</taxon>
        <taxon>Fungi</taxon>
        <taxon>Dikarya</taxon>
        <taxon>Ascomycota</taxon>
        <taxon>Saccharomycotina</taxon>
        <taxon>Saccharomycetes</taxon>
        <taxon>Saccharomycetales</taxon>
        <taxon>Saccharomycetaceae</taxon>
        <taxon>Lachancea</taxon>
    </lineage>
</organism>
<feature type="region of interest" description="Disordered" evidence="1">
    <location>
        <begin position="1"/>
        <end position="34"/>
    </location>
</feature>
<evidence type="ECO:0000313" key="3">
    <source>
        <dbReference type="Proteomes" id="UP000191024"/>
    </source>
</evidence>
<keyword evidence="3" id="KW-1185">Reference proteome</keyword>
<name>A0A1G4J3R6_9SACH</name>
<proteinExistence type="predicted"/>
<gene>
    <name evidence="2" type="ORF">LAMI_0C07228G</name>
</gene>
<evidence type="ECO:0000313" key="2">
    <source>
        <dbReference type="EMBL" id="SCU84369.1"/>
    </source>
</evidence>
<dbReference type="SMART" id="SM00671">
    <property type="entry name" value="SEL1"/>
    <property type="match status" value="2"/>
</dbReference>
<dbReference type="AlphaFoldDB" id="A0A1G4J3R6"/>
<dbReference type="Pfam" id="PF08238">
    <property type="entry name" value="Sel1"/>
    <property type="match status" value="3"/>
</dbReference>
<evidence type="ECO:0000256" key="1">
    <source>
        <dbReference type="SAM" id="MobiDB-lite"/>
    </source>
</evidence>
<feature type="compositionally biased region" description="Polar residues" evidence="1">
    <location>
        <begin position="258"/>
        <end position="272"/>
    </location>
</feature>